<evidence type="ECO:0000313" key="2">
    <source>
        <dbReference type="Proteomes" id="UP001596915"/>
    </source>
</evidence>
<protein>
    <submittedName>
        <fullName evidence="1">DUF6193 family natural product biosynthesis protein</fullName>
    </submittedName>
</protein>
<reference evidence="2" key="1">
    <citation type="journal article" date="2019" name="Int. J. Syst. Evol. Microbiol.">
        <title>The Global Catalogue of Microorganisms (GCM) 10K type strain sequencing project: providing services to taxonomists for standard genome sequencing and annotation.</title>
        <authorList>
            <consortium name="The Broad Institute Genomics Platform"/>
            <consortium name="The Broad Institute Genome Sequencing Center for Infectious Disease"/>
            <person name="Wu L."/>
            <person name="Ma J."/>
        </authorList>
    </citation>
    <scope>NUCLEOTIDE SEQUENCE [LARGE SCALE GENOMIC DNA]</scope>
    <source>
        <strain evidence="2">JCM 12607</strain>
    </source>
</reference>
<sequence>MATHPDPAVLYPDVAAHGSLAAALQAVAEERGFAVSVTSSGSGSLSHAAAESGLPYRKALLVSSWAAERRWSIRGEETFAGSALIEGDTVDLAQVAVAAQAWQDGAALSDIRHAAPFVRLTGRFEVPDSDPLRLTESEWQYMRTEAEERDWPAYQALIEAAYAEPALRRLYPFTSHWTLRFSTTTRPSLTLIGPCLLAAGADQGYRVSTGFTGAGLLAEAATAQEAVAAAVRHLPEDPGPVTFGAIRDDERRGGFGA</sequence>
<dbReference type="Pfam" id="PF19692">
    <property type="entry name" value="DUF6193"/>
    <property type="match status" value="1"/>
</dbReference>
<accession>A0ABW2WU88</accession>
<comment type="caution">
    <text evidence="1">The sequence shown here is derived from an EMBL/GenBank/DDBJ whole genome shotgun (WGS) entry which is preliminary data.</text>
</comment>
<name>A0ABW2WU88_9ACTN</name>
<evidence type="ECO:0000313" key="1">
    <source>
        <dbReference type="EMBL" id="MFD0623329.1"/>
    </source>
</evidence>
<gene>
    <name evidence="1" type="ORF">ACFQ2K_11465</name>
</gene>
<keyword evidence="2" id="KW-1185">Reference proteome</keyword>
<dbReference type="InterPro" id="IPR045682">
    <property type="entry name" value="DUF6193"/>
</dbReference>
<organism evidence="1 2">
    <name type="scientific">Streptomyces sanglieri</name>
    <dbReference type="NCBI Taxonomy" id="193460"/>
    <lineage>
        <taxon>Bacteria</taxon>
        <taxon>Bacillati</taxon>
        <taxon>Actinomycetota</taxon>
        <taxon>Actinomycetes</taxon>
        <taxon>Kitasatosporales</taxon>
        <taxon>Streptomycetaceae</taxon>
        <taxon>Streptomyces</taxon>
    </lineage>
</organism>
<proteinExistence type="predicted"/>
<dbReference type="Proteomes" id="UP001596915">
    <property type="component" value="Unassembled WGS sequence"/>
</dbReference>
<dbReference type="EMBL" id="JBHTGL010000008">
    <property type="protein sequence ID" value="MFD0623329.1"/>
    <property type="molecule type" value="Genomic_DNA"/>
</dbReference>